<dbReference type="Proteomes" id="UP000271468">
    <property type="component" value="Unassembled WGS sequence"/>
</dbReference>
<accession>A0A0P9L182</accession>
<organism evidence="1 2">
    <name type="scientific">Pseudomonas syringae pv. coriandricola</name>
    <dbReference type="NCBI Taxonomy" id="264453"/>
    <lineage>
        <taxon>Bacteria</taxon>
        <taxon>Pseudomonadati</taxon>
        <taxon>Pseudomonadota</taxon>
        <taxon>Gammaproteobacteria</taxon>
        <taxon>Pseudomonadales</taxon>
        <taxon>Pseudomonadaceae</taxon>
        <taxon>Pseudomonas</taxon>
    </lineage>
</organism>
<evidence type="ECO:0000313" key="2">
    <source>
        <dbReference type="Proteomes" id="UP000271468"/>
    </source>
</evidence>
<reference evidence="1 2" key="1">
    <citation type="submission" date="2018-08" db="EMBL/GenBank/DDBJ databases">
        <title>Recombination of ecologically and evolutionarily significant loci maintains genetic cohesion in the Pseudomonas syringae species complex.</title>
        <authorList>
            <person name="Dillon M."/>
            <person name="Thakur S."/>
            <person name="Almeida R.N.D."/>
            <person name="Weir B.S."/>
            <person name="Guttman D.S."/>
        </authorList>
    </citation>
    <scope>NUCLEOTIDE SEQUENCE [LARGE SCALE GENOMIC DNA]</scope>
    <source>
        <strain evidence="1 2">ICMP 12341</strain>
    </source>
</reference>
<dbReference type="AlphaFoldDB" id="A0A0P9L182"/>
<protein>
    <submittedName>
        <fullName evidence="1">Uncharacterized protein</fullName>
    </submittedName>
</protein>
<evidence type="ECO:0000313" key="1">
    <source>
        <dbReference type="EMBL" id="RMN09208.1"/>
    </source>
</evidence>
<dbReference type="EMBL" id="RBOV01000296">
    <property type="protein sequence ID" value="RMN09208.1"/>
    <property type="molecule type" value="Genomic_DNA"/>
</dbReference>
<proteinExistence type="predicted"/>
<name>A0A0P9L182_9PSED</name>
<gene>
    <name evidence="1" type="ORF">ALQ65_00099</name>
</gene>
<comment type="caution">
    <text evidence="1">The sequence shown here is derived from an EMBL/GenBank/DDBJ whole genome shotgun (WGS) entry which is preliminary data.</text>
</comment>
<sequence>MYVQRFFMSSKRNARSGNCQAGRLPLSDCQGLLPDQ</sequence>